<evidence type="ECO:0000313" key="4">
    <source>
        <dbReference type="Proteomes" id="UP001208570"/>
    </source>
</evidence>
<proteinExistence type="predicted"/>
<accession>A0AAD9NC57</accession>
<feature type="compositionally biased region" description="Polar residues" evidence="2">
    <location>
        <begin position="88"/>
        <end position="106"/>
    </location>
</feature>
<comment type="caution">
    <text evidence="3">The sequence shown here is derived from an EMBL/GenBank/DDBJ whole genome shotgun (WGS) entry which is preliminary data.</text>
</comment>
<reference evidence="3" key="1">
    <citation type="journal article" date="2023" name="Mol. Biol. Evol.">
        <title>Third-Generation Sequencing Reveals the Adaptive Role of the Epigenome in Three Deep-Sea Polychaetes.</title>
        <authorList>
            <person name="Perez M."/>
            <person name="Aroh O."/>
            <person name="Sun Y."/>
            <person name="Lan Y."/>
            <person name="Juniper S.K."/>
            <person name="Young C.R."/>
            <person name="Angers B."/>
            <person name="Qian P.Y."/>
        </authorList>
    </citation>
    <scope>NUCLEOTIDE SEQUENCE</scope>
    <source>
        <strain evidence="3">P08H-3</strain>
    </source>
</reference>
<dbReference type="Gene3D" id="1.20.5.1700">
    <property type="match status" value="1"/>
</dbReference>
<dbReference type="AlphaFoldDB" id="A0AAD9NC57"/>
<keyword evidence="1" id="KW-0175">Coiled coil</keyword>
<gene>
    <name evidence="3" type="ORF">LSH36_58g20008</name>
</gene>
<evidence type="ECO:0000256" key="1">
    <source>
        <dbReference type="SAM" id="Coils"/>
    </source>
</evidence>
<keyword evidence="4" id="KW-1185">Reference proteome</keyword>
<evidence type="ECO:0000313" key="3">
    <source>
        <dbReference type="EMBL" id="KAK2164872.1"/>
    </source>
</evidence>
<feature type="coiled-coil region" evidence="1">
    <location>
        <begin position="260"/>
        <end position="378"/>
    </location>
</feature>
<feature type="region of interest" description="Disordered" evidence="2">
    <location>
        <begin position="88"/>
        <end position="135"/>
    </location>
</feature>
<evidence type="ECO:0000256" key="2">
    <source>
        <dbReference type="SAM" id="MobiDB-lite"/>
    </source>
</evidence>
<feature type="coiled-coil region" evidence="1">
    <location>
        <begin position="431"/>
        <end position="611"/>
    </location>
</feature>
<name>A0AAD9NC57_9ANNE</name>
<organism evidence="3 4">
    <name type="scientific">Paralvinella palmiformis</name>
    <dbReference type="NCBI Taxonomy" id="53620"/>
    <lineage>
        <taxon>Eukaryota</taxon>
        <taxon>Metazoa</taxon>
        <taxon>Spiralia</taxon>
        <taxon>Lophotrochozoa</taxon>
        <taxon>Annelida</taxon>
        <taxon>Polychaeta</taxon>
        <taxon>Sedentaria</taxon>
        <taxon>Canalipalpata</taxon>
        <taxon>Terebellida</taxon>
        <taxon>Terebelliformia</taxon>
        <taxon>Alvinellidae</taxon>
        <taxon>Paralvinella</taxon>
    </lineage>
</organism>
<protein>
    <submittedName>
        <fullName evidence="3">Uncharacterized protein</fullName>
    </submittedName>
</protein>
<feature type="coiled-coil region" evidence="1">
    <location>
        <begin position="802"/>
        <end position="850"/>
    </location>
</feature>
<sequence>NGLSVSSGSRYKGDSSLERNYHDYSSQDIQKEQFSSPNRHLNLSVNGTSNHTMNSFNHRLGSSHLMTDVDHCSTGRSQSMTRLNMLSSQDWKSPSCGSPSRCSTKARTGAALQDTNRSPLGRESENMHQALEESEDRRHLLVDRLRDAQETIKFQSQRIAEIENSARDTSVSVDELRFKEKELIKRINSLEREKNSYYEKNMESMKAREQLQHRNLSVLLVAISIESLSMEVASLRTTMELVQCDLTKKDKTITHLTSCVNELEECNEKLSKNKDALLKELDSVRQSLDLCRSHSEYLEGQDKEYRGDIDKLREENQVLIIEKRSFSQKTAALETKNYSMNEDNKTLSHNLQKLTDEKQQLHRQLNVLQETIADLKSTLAVTIADKERFFQQKMEFSNQLQKSSFEKESWEKLRCSLEEQVSELTGELTRMRQDTDNYSDERQRNKSLEQTKMMALKQHELYEQEILSLEAQLKQHKESLSSLKMDHQREKESMEQFNMKSKDEVRELRSERNQFEIRCHEAEAKLRQSEQNLSVYSNDQQRELQNWKSQCEKLTASNSRKDMEIEVFNRRVQDLENQTQFEELTEARSELKRLQEENRCLLQERAENEQVIQLLEMQKDVLAKTNEGSMNKVKDVEQLQYTVEQLTVEKQELQDELTTLESRESERKKQESLSGGRDGSGDLPEPIRLQISELEVQNNQLKEIYSNVSEKLAAAEQISLQTKYRDCVSRSEYNSLERNCEELKRTAAQLEEQVSMTKHQNEQLTENNNRKTVESQDMWVIHKQKEDLANQVNMLSGQISICQEDNSQVASLEKQVKQLTGDLENTKRLQANQDNLIESLKEELEEEKTKKPSKLTQSLDAVGEDLTAVRTELHKLGDIIQGKDIQIEELEKQLVHFRKQLTDK</sequence>
<feature type="compositionally biased region" description="Basic and acidic residues" evidence="2">
    <location>
        <begin position="661"/>
        <end position="671"/>
    </location>
</feature>
<dbReference type="Proteomes" id="UP001208570">
    <property type="component" value="Unassembled WGS sequence"/>
</dbReference>
<feature type="non-terminal residue" evidence="3">
    <location>
        <position position="1"/>
    </location>
</feature>
<feature type="region of interest" description="Disordered" evidence="2">
    <location>
        <begin position="656"/>
        <end position="685"/>
    </location>
</feature>
<dbReference type="EMBL" id="JAODUP010000058">
    <property type="protein sequence ID" value="KAK2164872.1"/>
    <property type="molecule type" value="Genomic_DNA"/>
</dbReference>